<keyword evidence="7 12" id="KW-0406">Ion transport</keyword>
<dbReference type="InterPro" id="IPR003691">
    <property type="entry name" value="FluC"/>
</dbReference>
<dbReference type="EMBL" id="JAESVN010000006">
    <property type="protein sequence ID" value="MBL4918360.1"/>
    <property type="molecule type" value="Genomic_DNA"/>
</dbReference>
<feature type="transmembrane region" description="Helical" evidence="12">
    <location>
        <begin position="96"/>
        <end position="120"/>
    </location>
</feature>
<dbReference type="AlphaFoldDB" id="A0A8K0Y0M3"/>
<keyword evidence="9 12" id="KW-0407">Ion channel</keyword>
<evidence type="ECO:0000256" key="8">
    <source>
        <dbReference type="ARBA" id="ARBA00023136"/>
    </source>
</evidence>
<dbReference type="GO" id="GO:0005886">
    <property type="term" value="C:plasma membrane"/>
    <property type="evidence" value="ECO:0007669"/>
    <property type="project" value="UniProtKB-SubCell"/>
</dbReference>
<keyword evidence="8 12" id="KW-0472">Membrane</keyword>
<proteinExistence type="inferred from homology"/>
<sequence>MIWTLSQVALGGAIGSMLRHLANIGAARLFGHGFPFGILLINAFGSFLMGVMVVVLAKFGGTRHAPFLMSGILGGFTTFSAFSLDAATLWERGQAGLALGYVAATVCLSLGGIAAGLFLARQVL</sequence>
<gene>
    <name evidence="12 13" type="primary">crcB</name>
    <name evidence="12" type="synonym">fluC</name>
    <name evidence="13" type="ORF">JL811_14120</name>
</gene>
<feature type="binding site" evidence="12">
    <location>
        <position position="74"/>
    </location>
    <ligand>
        <name>Na(+)</name>
        <dbReference type="ChEBI" id="CHEBI:29101"/>
        <note>structural</note>
    </ligand>
</feature>
<dbReference type="GO" id="GO:0046872">
    <property type="term" value="F:metal ion binding"/>
    <property type="evidence" value="ECO:0007669"/>
    <property type="project" value="UniProtKB-KW"/>
</dbReference>
<keyword evidence="12" id="KW-0479">Metal-binding</keyword>
<evidence type="ECO:0000256" key="2">
    <source>
        <dbReference type="ARBA" id="ARBA00022475"/>
    </source>
</evidence>
<evidence type="ECO:0000256" key="12">
    <source>
        <dbReference type="HAMAP-Rule" id="MF_00454"/>
    </source>
</evidence>
<evidence type="ECO:0000256" key="6">
    <source>
        <dbReference type="ARBA" id="ARBA00023053"/>
    </source>
</evidence>
<keyword evidence="12" id="KW-0813">Transport</keyword>
<evidence type="ECO:0000256" key="7">
    <source>
        <dbReference type="ARBA" id="ARBA00023065"/>
    </source>
</evidence>
<keyword evidence="3" id="KW-0997">Cell inner membrane</keyword>
<comment type="function">
    <text evidence="12">Fluoride-specific ion channel. Important for reducing fluoride concentration in the cell, thus reducing its toxicity.</text>
</comment>
<evidence type="ECO:0000256" key="1">
    <source>
        <dbReference type="ARBA" id="ARBA00004651"/>
    </source>
</evidence>
<evidence type="ECO:0000256" key="11">
    <source>
        <dbReference type="ARBA" id="ARBA00035585"/>
    </source>
</evidence>
<dbReference type="PANTHER" id="PTHR28259">
    <property type="entry name" value="FLUORIDE EXPORT PROTEIN 1-RELATED"/>
    <property type="match status" value="1"/>
</dbReference>
<evidence type="ECO:0000256" key="3">
    <source>
        <dbReference type="ARBA" id="ARBA00022519"/>
    </source>
</evidence>
<protein>
    <recommendedName>
        <fullName evidence="12">Fluoride-specific ion channel FluC</fullName>
    </recommendedName>
</protein>
<comment type="caution">
    <text evidence="13">The sequence shown here is derived from an EMBL/GenBank/DDBJ whole genome shotgun (WGS) entry which is preliminary data.</text>
</comment>
<dbReference type="GO" id="GO:0062054">
    <property type="term" value="F:fluoride channel activity"/>
    <property type="evidence" value="ECO:0007669"/>
    <property type="project" value="UniProtKB-UniRule"/>
</dbReference>
<dbReference type="Proteomes" id="UP000648908">
    <property type="component" value="Unassembled WGS sequence"/>
</dbReference>
<dbReference type="Pfam" id="PF02537">
    <property type="entry name" value="CRCB"/>
    <property type="match status" value="1"/>
</dbReference>
<reference evidence="13" key="1">
    <citation type="submission" date="2021-01" db="EMBL/GenBank/DDBJ databases">
        <title>Tabrizicola alba sp. nov. a motile alkaliphilic bacterium isolated from a soda lake.</title>
        <authorList>
            <person name="Szuroczki S."/>
            <person name="Abbaszade G."/>
            <person name="Schumann P."/>
            <person name="Toth E."/>
        </authorList>
    </citation>
    <scope>NUCLEOTIDE SEQUENCE</scope>
    <source>
        <strain evidence="13">DMG-N-6</strain>
    </source>
</reference>
<dbReference type="HAMAP" id="MF_00454">
    <property type="entry name" value="FluC"/>
    <property type="match status" value="1"/>
</dbReference>
<evidence type="ECO:0000313" key="13">
    <source>
        <dbReference type="EMBL" id="MBL4918360.1"/>
    </source>
</evidence>
<keyword evidence="5 12" id="KW-1133">Transmembrane helix</keyword>
<feature type="transmembrane region" description="Helical" evidence="12">
    <location>
        <begin position="68"/>
        <end position="90"/>
    </location>
</feature>
<keyword evidence="6 12" id="KW-0915">Sodium</keyword>
<feature type="transmembrane region" description="Helical" evidence="12">
    <location>
        <begin position="36"/>
        <end position="56"/>
    </location>
</feature>
<evidence type="ECO:0000313" key="14">
    <source>
        <dbReference type="Proteomes" id="UP000648908"/>
    </source>
</evidence>
<accession>A0A8K0Y0M3</accession>
<dbReference type="PANTHER" id="PTHR28259:SF1">
    <property type="entry name" value="FLUORIDE EXPORT PROTEIN 1-RELATED"/>
    <property type="match status" value="1"/>
</dbReference>
<comment type="subcellular location">
    <subcellularLocation>
        <location evidence="1 12">Cell membrane</location>
        <topology evidence="1 12">Multi-pass membrane protein</topology>
    </subcellularLocation>
</comment>
<comment type="activity regulation">
    <text evidence="12">Na(+) is not transported, but it plays an essential structural role and its presence is essential for fluoride channel function.</text>
</comment>
<evidence type="ECO:0000256" key="4">
    <source>
        <dbReference type="ARBA" id="ARBA00022692"/>
    </source>
</evidence>
<evidence type="ECO:0000256" key="5">
    <source>
        <dbReference type="ARBA" id="ARBA00022989"/>
    </source>
</evidence>
<dbReference type="RefSeq" id="WP_202689353.1">
    <property type="nucleotide sequence ID" value="NZ_JAESVN010000006.1"/>
</dbReference>
<keyword evidence="4 12" id="KW-0812">Transmembrane</keyword>
<keyword evidence="14" id="KW-1185">Reference proteome</keyword>
<evidence type="ECO:0000256" key="9">
    <source>
        <dbReference type="ARBA" id="ARBA00023303"/>
    </source>
</evidence>
<comment type="similarity">
    <text evidence="10 12">Belongs to the fluoride channel Fluc/FEX (TC 1.A.43) family.</text>
</comment>
<dbReference type="NCBIfam" id="NF010805">
    <property type="entry name" value="PRK14209.1"/>
    <property type="match status" value="1"/>
</dbReference>
<keyword evidence="2 12" id="KW-1003">Cell membrane</keyword>
<dbReference type="GO" id="GO:0140114">
    <property type="term" value="P:cellular detoxification of fluoride"/>
    <property type="evidence" value="ECO:0007669"/>
    <property type="project" value="UniProtKB-UniRule"/>
</dbReference>
<organism evidence="13 14">
    <name type="scientific">Szabonella alba</name>
    <dbReference type="NCBI Taxonomy" id="2804194"/>
    <lineage>
        <taxon>Bacteria</taxon>
        <taxon>Pseudomonadati</taxon>
        <taxon>Pseudomonadota</taxon>
        <taxon>Alphaproteobacteria</taxon>
        <taxon>Rhodobacterales</taxon>
        <taxon>Paracoccaceae</taxon>
        <taxon>Szabonella</taxon>
    </lineage>
</organism>
<comment type="catalytic activity">
    <reaction evidence="11">
        <text>fluoride(in) = fluoride(out)</text>
        <dbReference type="Rhea" id="RHEA:76159"/>
        <dbReference type="ChEBI" id="CHEBI:17051"/>
    </reaction>
    <physiologicalReaction direction="left-to-right" evidence="11">
        <dbReference type="Rhea" id="RHEA:76160"/>
    </physiologicalReaction>
</comment>
<feature type="binding site" evidence="12">
    <location>
        <position position="77"/>
    </location>
    <ligand>
        <name>Na(+)</name>
        <dbReference type="ChEBI" id="CHEBI:29101"/>
        <note>structural</note>
    </ligand>
</feature>
<name>A0A8K0Y0M3_9RHOB</name>
<evidence type="ECO:0000256" key="10">
    <source>
        <dbReference type="ARBA" id="ARBA00035120"/>
    </source>
</evidence>